<evidence type="ECO:0000313" key="8">
    <source>
        <dbReference type="EMBL" id="AAS69830.1"/>
    </source>
</evidence>
<evidence type="ECO:0000256" key="6">
    <source>
        <dbReference type="ARBA" id="ARBA00023136"/>
    </source>
</evidence>
<sequence>MKVIKFSLKIKRRKSMAFESPDGMSSTESVGFLSQMRNSFKSILTGIVLLPVSFIIIYNVETCEQASAALKNAMPVGQAKEGQPSYVTGTLKASPLGGEFLRSGSFISYSISSEVYAWDEQVKTEGSGSNKKEVRNCILKWTSSPENPSSFKLSGCRTKRYYRKSVQDQSDSASGALVHADGKNYSVQLEDVDFTSQVPSRDANENEILAGRFVYGDGYLYSSKSCVESEKEGCERIKISVIPIPEGDMTFVGDVKGNRVGQFVSSEGNKFLNASVGNFAETMADIKSDDNTMKWVGRLIGFIAMFSSFTLMAGPLTSLLSFIPFVGDLGGGLIKVVLGIVAFIITAITILLIKFWYIWLVILLGGIGYGIYKKKYSVQKAGG</sequence>
<dbReference type="KEGG" id="lic:LIC_11224"/>
<keyword evidence="3 7" id="KW-0812">Transmembrane</keyword>
<dbReference type="HOGENOM" id="CLU_042602_1_1_12"/>
<evidence type="ECO:0000256" key="4">
    <source>
        <dbReference type="ARBA" id="ARBA00022824"/>
    </source>
</evidence>
<feature type="transmembrane region" description="Helical" evidence="7">
    <location>
        <begin position="332"/>
        <end position="350"/>
    </location>
</feature>
<gene>
    <name evidence="8" type="ordered locus">LIC_11224</name>
</gene>
<keyword evidence="4" id="KW-0256">Endoplasmic reticulum</keyword>
<protein>
    <recommendedName>
        <fullName evidence="10">PF07787 family protein</fullName>
    </recommendedName>
</protein>
<dbReference type="EMBL" id="AE016823">
    <property type="protein sequence ID" value="AAS69830.1"/>
    <property type="molecule type" value="Genomic_DNA"/>
</dbReference>
<comment type="subcellular location">
    <subcellularLocation>
        <location evidence="1">Endomembrane system</location>
        <topology evidence="1">Multi-pass membrane protein</topology>
    </subcellularLocation>
    <subcellularLocation>
        <location evidence="2">Endoplasmic reticulum membrane</location>
    </subcellularLocation>
</comment>
<dbReference type="AlphaFoldDB" id="Q72SZ8"/>
<dbReference type="Proteomes" id="UP000007037">
    <property type="component" value="Chromosome I"/>
</dbReference>
<name>Q72SZ8_LEPIC</name>
<feature type="transmembrane region" description="Helical" evidence="7">
    <location>
        <begin position="295"/>
        <end position="320"/>
    </location>
</feature>
<evidence type="ECO:0000256" key="7">
    <source>
        <dbReference type="SAM" id="Phobius"/>
    </source>
</evidence>
<evidence type="ECO:0000313" key="9">
    <source>
        <dbReference type="Proteomes" id="UP000007037"/>
    </source>
</evidence>
<keyword evidence="5 7" id="KW-1133">Transmembrane helix</keyword>
<dbReference type="InterPro" id="IPR012430">
    <property type="entry name" value="TMEM43_fam"/>
</dbReference>
<proteinExistence type="predicted"/>
<evidence type="ECO:0000256" key="3">
    <source>
        <dbReference type="ARBA" id="ARBA00022692"/>
    </source>
</evidence>
<reference evidence="8 9" key="1">
    <citation type="journal article" date="2004" name="J. Bacteriol.">
        <title>Comparative genomics of two Leptospira interrogans serovars reveals novel insights into physiology and pathogenesis.</title>
        <authorList>
            <person name="Nascimento A.L."/>
            <person name="Ko A.I."/>
            <person name="Martins E.A."/>
            <person name="Monteiro-Vitorello C.B."/>
            <person name="Ho P.L."/>
            <person name="Haake D.A."/>
            <person name="Verjovski-Almeida S."/>
            <person name="Hartskeerl R.A."/>
            <person name="Marques M.V."/>
            <person name="Oliveira M.C."/>
            <person name="Menck C.F."/>
            <person name="Leite L.C."/>
            <person name="Carrer H."/>
            <person name="Coutinho L.L."/>
            <person name="Degrave W.M."/>
            <person name="Dellagostin O.A."/>
            <person name="El-Dorry H."/>
            <person name="Ferro E.S."/>
            <person name="Ferro M.I."/>
            <person name="Furlan L.R."/>
            <person name="Gamberini M."/>
            <person name="Giglioti E.A."/>
            <person name="Goes-Neto A."/>
            <person name="Goldman G.H."/>
            <person name="Goldman M.H."/>
            <person name="Harakava R."/>
            <person name="Jeronimo S.M."/>
            <person name="Junqueira-De-Azevedo I.L."/>
            <person name="Kimura E.T."/>
            <person name="Kuramae E.E."/>
            <person name="Lemos E.G."/>
            <person name="Lemos M.V."/>
            <person name="Marino C.L."/>
            <person name="Nunes L.R."/>
            <person name="De Oliveira R.C."/>
            <person name="Pereira G.G."/>
            <person name="Reis M.S."/>
            <person name="Schriefer A."/>
            <person name="Siqueira W.J."/>
            <person name="Sommer P."/>
            <person name="Tsai S.M."/>
            <person name="Simpson A.J."/>
            <person name="Ferro J.A."/>
            <person name="Camargo L.E."/>
            <person name="Kitajima J.P."/>
            <person name="Setubal J.C."/>
            <person name="Van Sluys M.A."/>
        </authorList>
    </citation>
    <scope>NUCLEOTIDE SEQUENCE [LARGE SCALE GENOMIC DNA]</scope>
    <source>
        <strain evidence="8 9">Fiocruz L1-130</strain>
    </source>
</reference>
<dbReference type="GO" id="GO:0006629">
    <property type="term" value="P:lipid metabolic process"/>
    <property type="evidence" value="ECO:0007669"/>
    <property type="project" value="TreeGrafter"/>
</dbReference>
<dbReference type="PANTHER" id="PTHR13416:SF2">
    <property type="entry name" value="TRANSMEMBRANE PROTEIN 43"/>
    <property type="match status" value="1"/>
</dbReference>
<accession>Q72SZ8</accession>
<organism evidence="8 9">
    <name type="scientific">Leptospira interrogans serogroup Icterohaemorrhagiae serovar copenhageni (strain Fiocruz L1-130)</name>
    <dbReference type="NCBI Taxonomy" id="267671"/>
    <lineage>
        <taxon>Bacteria</taxon>
        <taxon>Pseudomonadati</taxon>
        <taxon>Spirochaetota</taxon>
        <taxon>Spirochaetia</taxon>
        <taxon>Leptospirales</taxon>
        <taxon>Leptospiraceae</taxon>
        <taxon>Leptospira</taxon>
    </lineage>
</organism>
<evidence type="ECO:0008006" key="10">
    <source>
        <dbReference type="Google" id="ProtNLM"/>
    </source>
</evidence>
<feature type="transmembrane region" description="Helical" evidence="7">
    <location>
        <begin position="356"/>
        <end position="372"/>
    </location>
</feature>
<dbReference type="GO" id="GO:0012505">
    <property type="term" value="C:endomembrane system"/>
    <property type="evidence" value="ECO:0007669"/>
    <property type="project" value="UniProtKB-SubCell"/>
</dbReference>
<keyword evidence="6 7" id="KW-0472">Membrane</keyword>
<evidence type="ECO:0000256" key="2">
    <source>
        <dbReference type="ARBA" id="ARBA00004586"/>
    </source>
</evidence>
<dbReference type="PANTHER" id="PTHR13416">
    <property type="match status" value="1"/>
</dbReference>
<dbReference type="Pfam" id="PF07787">
    <property type="entry name" value="TMEM43"/>
    <property type="match status" value="1"/>
</dbReference>
<evidence type="ECO:0000256" key="1">
    <source>
        <dbReference type="ARBA" id="ARBA00004127"/>
    </source>
</evidence>
<evidence type="ECO:0000256" key="5">
    <source>
        <dbReference type="ARBA" id="ARBA00022989"/>
    </source>
</evidence>